<accession>A0AA36CC65</accession>
<name>A0AA36CC65_9BILA</name>
<reference evidence="1" key="1">
    <citation type="submission" date="2023-06" db="EMBL/GenBank/DDBJ databases">
        <authorList>
            <person name="Delattre M."/>
        </authorList>
    </citation>
    <scope>NUCLEOTIDE SEQUENCE</scope>
    <source>
        <strain evidence="1">AF72</strain>
    </source>
</reference>
<evidence type="ECO:0000313" key="1">
    <source>
        <dbReference type="EMBL" id="CAJ0566286.1"/>
    </source>
</evidence>
<dbReference type="AlphaFoldDB" id="A0AA36CC65"/>
<dbReference type="EMBL" id="CATQJA010001197">
    <property type="protein sequence ID" value="CAJ0566286.1"/>
    <property type="molecule type" value="Genomic_DNA"/>
</dbReference>
<keyword evidence="2" id="KW-1185">Reference proteome</keyword>
<sequence length="204" mass="23778">MIAEWLNGEREIACIMILPINTARILVPTAFKADELREILTGLTAGLLGCFRLHDSAWLIRRSETSREGLVISVQPQLFLLCGCDYWVRRERTFEDSKRHAESFASLCQTYSELKSGYINEDAEDDEDEVLVCIPEHTIELESKARSYLDAYDTVSRRDATCDFAITSSLYFDYDRNWFKLEREVRVLLESYRHGEALHYFPWD</sequence>
<evidence type="ECO:0000313" key="2">
    <source>
        <dbReference type="Proteomes" id="UP001177023"/>
    </source>
</evidence>
<organism evidence="1 2">
    <name type="scientific">Mesorhabditis spiculigera</name>
    <dbReference type="NCBI Taxonomy" id="96644"/>
    <lineage>
        <taxon>Eukaryota</taxon>
        <taxon>Metazoa</taxon>
        <taxon>Ecdysozoa</taxon>
        <taxon>Nematoda</taxon>
        <taxon>Chromadorea</taxon>
        <taxon>Rhabditida</taxon>
        <taxon>Rhabditina</taxon>
        <taxon>Rhabditomorpha</taxon>
        <taxon>Rhabditoidea</taxon>
        <taxon>Rhabditidae</taxon>
        <taxon>Mesorhabditinae</taxon>
        <taxon>Mesorhabditis</taxon>
    </lineage>
</organism>
<feature type="non-terminal residue" evidence="1">
    <location>
        <position position="204"/>
    </location>
</feature>
<dbReference type="Proteomes" id="UP001177023">
    <property type="component" value="Unassembled WGS sequence"/>
</dbReference>
<gene>
    <name evidence="1" type="ORF">MSPICULIGERA_LOCUS4896</name>
</gene>
<proteinExistence type="predicted"/>
<protein>
    <submittedName>
        <fullName evidence="1">Uncharacterized protein</fullName>
    </submittedName>
</protein>
<comment type="caution">
    <text evidence="1">The sequence shown here is derived from an EMBL/GenBank/DDBJ whole genome shotgun (WGS) entry which is preliminary data.</text>
</comment>